<feature type="non-terminal residue" evidence="3">
    <location>
        <position position="154"/>
    </location>
</feature>
<keyword evidence="4" id="KW-1185">Reference proteome</keyword>
<dbReference type="PANTHER" id="PTHR21558">
    <property type="entry name" value="SPEER/SPETEX"/>
    <property type="match status" value="1"/>
</dbReference>
<feature type="domain" description="Disks large homolog 5 N-terminal" evidence="2">
    <location>
        <begin position="32"/>
        <end position="65"/>
    </location>
</feature>
<evidence type="ECO:0000313" key="3">
    <source>
        <dbReference type="EMBL" id="OBS56997.1"/>
    </source>
</evidence>
<dbReference type="Proteomes" id="UP000092124">
    <property type="component" value="Unassembled WGS sequence"/>
</dbReference>
<dbReference type="InterPro" id="IPR006907">
    <property type="entry name" value="DLG5_N"/>
</dbReference>
<evidence type="ECO:0000256" key="1">
    <source>
        <dbReference type="SAM" id="Coils"/>
    </source>
</evidence>
<comment type="caution">
    <text evidence="3">The sequence shown here is derived from an EMBL/GenBank/DDBJ whole genome shotgun (WGS) entry which is preliminary data.</text>
</comment>
<dbReference type="AlphaFoldDB" id="A0A1A6FV48"/>
<keyword evidence="1" id="KW-0175">Coiled coil</keyword>
<evidence type="ECO:0000313" key="4">
    <source>
        <dbReference type="Proteomes" id="UP000092124"/>
    </source>
</evidence>
<reference evidence="3 4" key="1">
    <citation type="submission" date="2016-06" db="EMBL/GenBank/DDBJ databases">
        <title>The Draft Genome Sequence and Annotation of the Desert Woodrat Neotoma lepida.</title>
        <authorList>
            <person name="Campbell M."/>
            <person name="Oakeson K.F."/>
            <person name="Yandell M."/>
            <person name="Halpert J.R."/>
            <person name="Dearing D."/>
        </authorList>
    </citation>
    <scope>NUCLEOTIDE SEQUENCE [LARGE SCALE GENOMIC DNA]</scope>
    <source>
        <strain evidence="3">417</strain>
        <tissue evidence="3">Liver</tissue>
    </source>
</reference>
<organism evidence="3 4">
    <name type="scientific">Neotoma lepida</name>
    <name type="common">Desert woodrat</name>
    <dbReference type="NCBI Taxonomy" id="56216"/>
    <lineage>
        <taxon>Eukaryota</taxon>
        <taxon>Metazoa</taxon>
        <taxon>Chordata</taxon>
        <taxon>Craniata</taxon>
        <taxon>Vertebrata</taxon>
        <taxon>Euteleostomi</taxon>
        <taxon>Mammalia</taxon>
        <taxon>Eutheria</taxon>
        <taxon>Euarchontoglires</taxon>
        <taxon>Glires</taxon>
        <taxon>Rodentia</taxon>
        <taxon>Myomorpha</taxon>
        <taxon>Muroidea</taxon>
        <taxon>Cricetidae</taxon>
        <taxon>Neotominae</taxon>
        <taxon>Neotoma</taxon>
    </lineage>
</organism>
<dbReference type="Pfam" id="PF04822">
    <property type="entry name" value="Takusan"/>
    <property type="match status" value="1"/>
</dbReference>
<gene>
    <name evidence="3" type="ORF">A6R68_11878</name>
</gene>
<accession>A0A1A6FV48</accession>
<sequence>MEHEEVMADLQRLQNKNTEASEKVDKLAKETGFYRLNFELEMLKIEHKQVMSDLQKLPMEISEAMDKCKHLMEETESIRLLWKEQIELQESCEKVKRFLKEFHEMICGPSAEQQQEQESQYERLKDALKLKEVVTLLGKDLAEKLQHPICVTQI</sequence>
<protein>
    <recommendedName>
        <fullName evidence="2">Disks large homolog 5 N-terminal domain-containing protein</fullName>
    </recommendedName>
</protein>
<evidence type="ECO:0000259" key="2">
    <source>
        <dbReference type="Pfam" id="PF04822"/>
    </source>
</evidence>
<feature type="coiled-coil region" evidence="1">
    <location>
        <begin position="3"/>
        <end position="30"/>
    </location>
</feature>
<name>A0A1A6FV48_NEOLE</name>
<dbReference type="OrthoDB" id="9617604at2759"/>
<dbReference type="EMBL" id="LZPO01118060">
    <property type="protein sequence ID" value="OBS56997.1"/>
    <property type="molecule type" value="Genomic_DNA"/>
</dbReference>
<proteinExistence type="predicted"/>